<evidence type="ECO:0000256" key="4">
    <source>
        <dbReference type="SAM" id="MobiDB-lite"/>
    </source>
</evidence>
<reference evidence="7 8" key="1">
    <citation type="submission" date="2013-08" db="EMBL/GenBank/DDBJ databases">
        <title>Genome sequencing of Lysobacter.</title>
        <authorList>
            <person name="Zhang S."/>
            <person name="Wang G."/>
        </authorList>
    </citation>
    <scope>NUCLEOTIDE SEQUENCE [LARGE SCALE GENOMIC DNA]</scope>
    <source>
        <strain evidence="7 8">Ko07</strain>
    </source>
</reference>
<dbReference type="OrthoDB" id="626010at2"/>
<organism evidence="7 8">
    <name type="scientific">Lysobacter concretionis Ko07 = DSM 16239</name>
    <dbReference type="NCBI Taxonomy" id="1122185"/>
    <lineage>
        <taxon>Bacteria</taxon>
        <taxon>Pseudomonadati</taxon>
        <taxon>Pseudomonadota</taxon>
        <taxon>Gammaproteobacteria</taxon>
        <taxon>Lysobacterales</taxon>
        <taxon>Lysobacteraceae</taxon>
        <taxon>Novilysobacter</taxon>
    </lineage>
</organism>
<dbReference type="GO" id="GO:0006355">
    <property type="term" value="P:regulation of DNA-templated transcription"/>
    <property type="evidence" value="ECO:0007669"/>
    <property type="project" value="InterPro"/>
</dbReference>
<dbReference type="Pfam" id="PF00486">
    <property type="entry name" value="Trans_reg_C"/>
    <property type="match status" value="1"/>
</dbReference>
<feature type="DNA-binding region" description="OmpR/PhoB-type" evidence="3">
    <location>
        <begin position="10"/>
        <end position="110"/>
    </location>
</feature>
<feature type="region of interest" description="Disordered" evidence="4">
    <location>
        <begin position="120"/>
        <end position="169"/>
    </location>
</feature>
<gene>
    <name evidence="7" type="ORF">N792_02805</name>
</gene>
<dbReference type="EMBL" id="AVPS01000010">
    <property type="protein sequence ID" value="KGM50904.1"/>
    <property type="molecule type" value="Genomic_DNA"/>
</dbReference>
<comment type="similarity">
    <text evidence="1">Belongs to the TolB family.</text>
</comment>
<evidence type="ECO:0000256" key="1">
    <source>
        <dbReference type="ARBA" id="ARBA00009820"/>
    </source>
</evidence>
<feature type="compositionally biased region" description="Low complexity" evidence="4">
    <location>
        <begin position="142"/>
        <end position="151"/>
    </location>
</feature>
<feature type="domain" description="OmpR/PhoB-type" evidence="6">
    <location>
        <begin position="10"/>
        <end position="110"/>
    </location>
</feature>
<dbReference type="SUPFAM" id="SSF50969">
    <property type="entry name" value="YVTN repeat-like/Quinoprotein amine dehydrogenase"/>
    <property type="match status" value="1"/>
</dbReference>
<dbReference type="Gene3D" id="1.10.10.10">
    <property type="entry name" value="Winged helix-like DNA-binding domain superfamily/Winged helix DNA-binding domain"/>
    <property type="match status" value="1"/>
</dbReference>
<feature type="compositionally biased region" description="Low complexity" evidence="4">
    <location>
        <begin position="157"/>
        <end position="167"/>
    </location>
</feature>
<keyword evidence="5" id="KW-0812">Transmembrane</keyword>
<dbReference type="PANTHER" id="PTHR36842:SF1">
    <property type="entry name" value="PROTEIN TOLB"/>
    <property type="match status" value="1"/>
</dbReference>
<dbReference type="CDD" id="cd00383">
    <property type="entry name" value="trans_reg_C"/>
    <property type="match status" value="1"/>
</dbReference>
<dbReference type="AlphaFoldDB" id="A0A0A0EKN6"/>
<dbReference type="eggNOG" id="COG3710">
    <property type="taxonomic scope" value="Bacteria"/>
</dbReference>
<comment type="caution">
    <text evidence="7">The sequence shown here is derived from an EMBL/GenBank/DDBJ whole genome shotgun (WGS) entry which is preliminary data.</text>
</comment>
<dbReference type="GO" id="GO:0003677">
    <property type="term" value="F:DNA binding"/>
    <property type="evidence" value="ECO:0007669"/>
    <property type="project" value="UniProtKB-UniRule"/>
</dbReference>
<name>A0A0A0EKN6_9GAMM</name>
<dbReference type="InterPro" id="IPR036388">
    <property type="entry name" value="WH-like_DNA-bd_sf"/>
</dbReference>
<evidence type="ECO:0000256" key="3">
    <source>
        <dbReference type="PROSITE-ProRule" id="PRU01091"/>
    </source>
</evidence>
<dbReference type="Gene3D" id="2.120.10.30">
    <property type="entry name" value="TolB, C-terminal domain"/>
    <property type="match status" value="2"/>
</dbReference>
<accession>A0A0A0EKN6</accession>
<dbReference type="InterPro" id="IPR011659">
    <property type="entry name" value="WD40"/>
</dbReference>
<evidence type="ECO:0000259" key="6">
    <source>
        <dbReference type="PROSITE" id="PS51755"/>
    </source>
</evidence>
<dbReference type="SUPFAM" id="SSF46894">
    <property type="entry name" value="C-terminal effector domain of the bipartite response regulators"/>
    <property type="match status" value="1"/>
</dbReference>
<evidence type="ECO:0000313" key="8">
    <source>
        <dbReference type="Proteomes" id="UP000030017"/>
    </source>
</evidence>
<protein>
    <recommendedName>
        <fullName evidence="6">OmpR/PhoB-type domain-containing protein</fullName>
    </recommendedName>
</protein>
<proteinExistence type="inferred from homology"/>
<dbReference type="InterPro" id="IPR001867">
    <property type="entry name" value="OmpR/PhoB-type_DNA-bd"/>
</dbReference>
<dbReference type="InterPro" id="IPR011044">
    <property type="entry name" value="Quino_amine_DH_bsu"/>
</dbReference>
<dbReference type="PANTHER" id="PTHR36842">
    <property type="entry name" value="PROTEIN TOLB HOMOLOG"/>
    <property type="match status" value="1"/>
</dbReference>
<dbReference type="STRING" id="1122185.N792_02805"/>
<feature type="transmembrane region" description="Helical" evidence="5">
    <location>
        <begin position="181"/>
        <end position="199"/>
    </location>
</feature>
<dbReference type="SMART" id="SM00862">
    <property type="entry name" value="Trans_reg_C"/>
    <property type="match status" value="1"/>
</dbReference>
<dbReference type="SUPFAM" id="SSF82171">
    <property type="entry name" value="DPP6 N-terminal domain-like"/>
    <property type="match status" value="1"/>
</dbReference>
<dbReference type="Pfam" id="PF07676">
    <property type="entry name" value="PD40"/>
    <property type="match status" value="3"/>
</dbReference>
<dbReference type="Proteomes" id="UP000030017">
    <property type="component" value="Unassembled WGS sequence"/>
</dbReference>
<dbReference type="InterPro" id="IPR011042">
    <property type="entry name" value="6-blade_b-propeller_TolB-like"/>
</dbReference>
<dbReference type="PROSITE" id="PS51755">
    <property type="entry name" value="OMPR_PHOB"/>
    <property type="match status" value="1"/>
</dbReference>
<dbReference type="InterPro" id="IPR016032">
    <property type="entry name" value="Sig_transdc_resp-reg_C-effctor"/>
</dbReference>
<evidence type="ECO:0000313" key="7">
    <source>
        <dbReference type="EMBL" id="KGM50904.1"/>
    </source>
</evidence>
<evidence type="ECO:0000256" key="5">
    <source>
        <dbReference type="SAM" id="Phobius"/>
    </source>
</evidence>
<evidence type="ECO:0000256" key="2">
    <source>
        <dbReference type="ARBA" id="ARBA00023125"/>
    </source>
</evidence>
<dbReference type="eggNOG" id="COG0823">
    <property type="taxonomic scope" value="Bacteria"/>
</dbReference>
<dbReference type="Gene3D" id="2.120.10.60">
    <property type="entry name" value="Tricorn protease N-terminal domain"/>
    <property type="match status" value="1"/>
</dbReference>
<dbReference type="GO" id="GO:0000160">
    <property type="term" value="P:phosphorelay signal transduction system"/>
    <property type="evidence" value="ECO:0007669"/>
    <property type="project" value="InterPro"/>
</dbReference>
<dbReference type="RefSeq" id="WP_036195713.1">
    <property type="nucleotide sequence ID" value="NZ_AVPS01000010.1"/>
</dbReference>
<keyword evidence="8" id="KW-1185">Reference proteome</keyword>
<keyword evidence="2 3" id="KW-0238">DNA-binding</keyword>
<feature type="compositionally biased region" description="Basic and acidic residues" evidence="4">
    <location>
        <begin position="125"/>
        <end position="141"/>
    </location>
</feature>
<sequence length="799" mass="86408">MPNYADSPVPEQLRVGQCTVDIPSREVHAPGARRPRRITPKSMGVLLALVANADRVVSRDALLASVWPDTLPGDDVVTQAVTQLRKAFGDVRDDPQYIETIAKSGYRLLAEVEWLDAPPSGEAVVEGRGDGSGPDSRRDAATRTATASVESRPSDPAPASEPASEPAIHQPKALRGGWKSLLGVLGVVLLLVATLLWWVRPPAPVPVPAGSSGAGIAISPERYRLKPHLITSAPGFELGPTLSPEGAMVAYMAIPEGQRNIAIMVQTTTPTAARQLTHPAEMADDVRPEWSPDGREIAFLRVVPGKECHLLVIPANGGPERTAGSCDPDNLPAFDWTPDGRGLVFDGAGPKGNRSGLQVLDLAAGRVHSIDYRTNPDDIDTAPRYSPDGQWIVFVRNSPLGDFWRIPAGGGPAERLTRMNAEIRGWDWTPSGKALVYARRSDSVSRLYRYELGTSTHVDLGVEDGEQPVTARNVPALAYVLRRTRFGIYRFDLGKNMPGERLFASSGRDRLPAIAPDGRQLVFTSDRSGPFALWWADVDQPGSLRLLEGVQPESRHLPAWSADSSRVLVIGATAANGPEDQGGVYEVIPASGRVTRLSLPVRDPLQAVYLPDPDGRQERLLVLADGGDGRPRLSLFRSERGQTSYAGPALATLDDVARVQLDAERQRLLFVRTGQPGLWQIDLQLAPASLKALELGIPLTPWHQAWAVARDGGIYRTRRTPGCPALLSYQPAQESTVGSAPLSPESRCLDPDRRAATTAFSFDPRAERLYITLAEYDGGDIGFASFDPLPEASWPKVSK</sequence>
<keyword evidence="5" id="KW-0472">Membrane</keyword>
<keyword evidence="5" id="KW-1133">Transmembrane helix</keyword>